<gene>
    <name evidence="2" type="ORF">THS5294_00574</name>
</gene>
<dbReference type="RefSeq" id="WP_058122554.1">
    <property type="nucleotide sequence ID" value="NZ_QEOR01000001.1"/>
</dbReference>
<evidence type="ECO:0000313" key="2">
    <source>
        <dbReference type="EMBL" id="CUH59290.1"/>
    </source>
</evidence>
<evidence type="ECO:0000256" key="1">
    <source>
        <dbReference type="SAM" id="SignalP"/>
    </source>
</evidence>
<proteinExistence type="predicted"/>
<evidence type="ECO:0008006" key="4">
    <source>
        <dbReference type="Google" id="ProtNLM"/>
    </source>
</evidence>
<organism evidence="2 3">
    <name type="scientific">Thalassobacter stenotrophicus</name>
    <dbReference type="NCBI Taxonomy" id="266809"/>
    <lineage>
        <taxon>Bacteria</taxon>
        <taxon>Pseudomonadati</taxon>
        <taxon>Pseudomonadota</taxon>
        <taxon>Alphaproteobacteria</taxon>
        <taxon>Rhodobacterales</taxon>
        <taxon>Roseobacteraceae</taxon>
        <taxon>Thalassobacter</taxon>
    </lineage>
</organism>
<dbReference type="Proteomes" id="UP000051298">
    <property type="component" value="Unassembled WGS sequence"/>
</dbReference>
<name>A0A0N7LSZ7_9RHOB</name>
<dbReference type="EMBL" id="CYRX01000009">
    <property type="protein sequence ID" value="CUH59290.1"/>
    <property type="molecule type" value="Genomic_DNA"/>
</dbReference>
<evidence type="ECO:0000313" key="3">
    <source>
        <dbReference type="Proteomes" id="UP000051298"/>
    </source>
</evidence>
<dbReference type="AlphaFoldDB" id="A0A0N7LSZ7"/>
<dbReference type="STRING" id="266809.PM03_06760"/>
<sequence length="194" mass="21168">MGVFRKTLTILAVLFVSACASEDPLIYQQPDMGSFQMKWNIVVADNARLVPPSRSATPAEWQDVLGAEIDRRFSGYAGGRDFHIAVNVDGYALAPPGIPVLLAPKSILVLSANVWDDAEARKLHAEPERITVFEGANATTIIGSGFTKTKEEQMRALSRNAARAIQNWILTNPEWLALPPLPAAQTSEVEAQLE</sequence>
<protein>
    <recommendedName>
        <fullName evidence="4">DUF4136 domain-containing protein</fullName>
    </recommendedName>
</protein>
<feature type="chain" id="PRO_5006015573" description="DUF4136 domain-containing protein" evidence="1">
    <location>
        <begin position="21"/>
        <end position="194"/>
    </location>
</feature>
<feature type="signal peptide" evidence="1">
    <location>
        <begin position="1"/>
        <end position="20"/>
    </location>
</feature>
<dbReference type="eggNOG" id="ENOG5030BXW">
    <property type="taxonomic scope" value="Bacteria"/>
</dbReference>
<dbReference type="PROSITE" id="PS51257">
    <property type="entry name" value="PROKAR_LIPOPROTEIN"/>
    <property type="match status" value="1"/>
</dbReference>
<accession>A0A0N7LSZ7</accession>
<reference evidence="2 3" key="1">
    <citation type="submission" date="2015-09" db="EMBL/GenBank/DDBJ databases">
        <authorList>
            <consortium name="Swine Surveillance"/>
        </authorList>
    </citation>
    <scope>NUCLEOTIDE SEQUENCE [LARGE SCALE GENOMIC DNA]</scope>
    <source>
        <strain evidence="2 3">CECT 5294</strain>
    </source>
</reference>
<keyword evidence="1" id="KW-0732">Signal</keyword>